<evidence type="ECO:0000313" key="1">
    <source>
        <dbReference type="EMBL" id="KAG2468180.1"/>
    </source>
</evidence>
<name>A0A8X7XFA4_POLSE</name>
<feature type="non-terminal residue" evidence="1">
    <location>
        <position position="165"/>
    </location>
</feature>
<protein>
    <submittedName>
        <fullName evidence="1">NT5D1 protein</fullName>
    </submittedName>
</protein>
<dbReference type="EMBL" id="JAATIS010000485">
    <property type="protein sequence ID" value="KAG2468180.1"/>
    <property type="molecule type" value="Genomic_DNA"/>
</dbReference>
<keyword evidence="2" id="KW-1185">Reference proteome</keyword>
<gene>
    <name evidence="1" type="primary">Nt5dc1</name>
    <name evidence="1" type="ORF">GTO96_0014986</name>
</gene>
<dbReference type="Proteomes" id="UP000886611">
    <property type="component" value="Unassembled WGS sequence"/>
</dbReference>
<comment type="caution">
    <text evidence="1">The sequence shown here is derived from an EMBL/GenBank/DDBJ whole genome shotgun (WGS) entry which is preliminary data.</text>
</comment>
<reference evidence="1 2" key="1">
    <citation type="journal article" date="2021" name="Cell">
        <title>Tracing the genetic footprints of vertebrate landing in non-teleost ray-finned fishes.</title>
        <authorList>
            <person name="Bi X."/>
            <person name="Wang K."/>
            <person name="Yang L."/>
            <person name="Pan H."/>
            <person name="Jiang H."/>
            <person name="Wei Q."/>
            <person name="Fang M."/>
            <person name="Yu H."/>
            <person name="Zhu C."/>
            <person name="Cai Y."/>
            <person name="He Y."/>
            <person name="Gan X."/>
            <person name="Zeng H."/>
            <person name="Yu D."/>
            <person name="Zhu Y."/>
            <person name="Jiang H."/>
            <person name="Qiu Q."/>
            <person name="Yang H."/>
            <person name="Zhang Y.E."/>
            <person name="Wang W."/>
            <person name="Zhu M."/>
            <person name="He S."/>
            <person name="Zhang G."/>
        </authorList>
    </citation>
    <scope>NUCLEOTIDE SEQUENCE [LARGE SCALE GENOMIC DNA]</scope>
    <source>
        <strain evidence="1">Bchr_013</strain>
    </source>
</reference>
<accession>A0A8X7XFA4</accession>
<proteinExistence type="predicted"/>
<dbReference type="AlphaFoldDB" id="A0A8X7XFA4"/>
<feature type="non-terminal residue" evidence="1">
    <location>
        <position position="1"/>
    </location>
</feature>
<evidence type="ECO:0000313" key="2">
    <source>
        <dbReference type="Proteomes" id="UP000886611"/>
    </source>
</evidence>
<organism evidence="1 2">
    <name type="scientific">Polypterus senegalus</name>
    <name type="common">Senegal bichir</name>
    <dbReference type="NCBI Taxonomy" id="55291"/>
    <lineage>
        <taxon>Eukaryota</taxon>
        <taxon>Metazoa</taxon>
        <taxon>Chordata</taxon>
        <taxon>Craniata</taxon>
        <taxon>Vertebrata</taxon>
        <taxon>Euteleostomi</taxon>
        <taxon>Actinopterygii</taxon>
        <taxon>Polypteriformes</taxon>
        <taxon>Polypteridae</taxon>
        <taxon>Polypterus</taxon>
    </lineage>
</organism>
<sequence length="165" mass="18643">MRSDVFPASHYGNWDVVLILEELESEVIEENEVNSKDIRAEPLEKKGKYEEQSIRIPSATSHQWGSYFLDDYKGINEVEETQKYTWCSSCITTYSTITIPSIEAIAVLTYLTFTHHSFTSQTAMDEAGYLSVSISAMAKAGYLRVNKLATARSCFSHDPHSCHDT</sequence>